<proteinExistence type="predicted"/>
<dbReference type="Pfam" id="PF03473">
    <property type="entry name" value="MOSC"/>
    <property type="match status" value="1"/>
</dbReference>
<dbReference type="EnsemblMetazoa" id="XM_021039306.2">
    <property type="protein sequence ID" value="XP_020894965.1"/>
    <property type="gene ID" value="LOC110233970"/>
</dbReference>
<evidence type="ECO:0000259" key="2">
    <source>
        <dbReference type="PROSITE" id="PS51340"/>
    </source>
</evidence>
<dbReference type="KEGG" id="epa:110233970"/>
<dbReference type="PANTHER" id="PTHR14237">
    <property type="entry name" value="MOLYBDOPTERIN COFACTOR SULFURASE MOSC"/>
    <property type="match status" value="1"/>
</dbReference>
<dbReference type="InterPro" id="IPR011037">
    <property type="entry name" value="Pyrv_Knase-like_insert_dom_sf"/>
</dbReference>
<dbReference type="GO" id="GO:0030170">
    <property type="term" value="F:pyridoxal phosphate binding"/>
    <property type="evidence" value="ECO:0007669"/>
    <property type="project" value="InterPro"/>
</dbReference>
<feature type="transmembrane region" description="Helical" evidence="1">
    <location>
        <begin position="14"/>
        <end position="32"/>
    </location>
</feature>
<dbReference type="GeneID" id="110233970"/>
<reference evidence="3" key="1">
    <citation type="submission" date="2022-11" db="UniProtKB">
        <authorList>
            <consortium name="EnsemblMetazoa"/>
        </authorList>
    </citation>
    <scope>IDENTIFICATION</scope>
</reference>
<dbReference type="InterPro" id="IPR005302">
    <property type="entry name" value="MoCF_Sase_C"/>
</dbReference>
<dbReference type="RefSeq" id="XP_020894965.1">
    <property type="nucleotide sequence ID" value="XM_021039306.2"/>
</dbReference>
<dbReference type="Pfam" id="PF03476">
    <property type="entry name" value="MOSC_N"/>
    <property type="match status" value="1"/>
</dbReference>
<dbReference type="PANTHER" id="PTHR14237:SF19">
    <property type="entry name" value="MITOCHONDRIAL AMIDOXIME REDUCING COMPONENT 1"/>
    <property type="match status" value="1"/>
</dbReference>
<evidence type="ECO:0000313" key="4">
    <source>
        <dbReference type="Proteomes" id="UP000887567"/>
    </source>
</evidence>
<evidence type="ECO:0000256" key="1">
    <source>
        <dbReference type="SAM" id="Phobius"/>
    </source>
</evidence>
<dbReference type="GO" id="GO:0003824">
    <property type="term" value="F:catalytic activity"/>
    <property type="evidence" value="ECO:0007669"/>
    <property type="project" value="InterPro"/>
</dbReference>
<name>A0A913WW23_EXADI</name>
<keyword evidence="1" id="KW-0472">Membrane</keyword>
<keyword evidence="4" id="KW-1185">Reference proteome</keyword>
<dbReference type="GO" id="GO:0030151">
    <property type="term" value="F:molybdenum ion binding"/>
    <property type="evidence" value="ECO:0007669"/>
    <property type="project" value="InterPro"/>
</dbReference>
<dbReference type="OrthoDB" id="17255at2759"/>
<keyword evidence="1" id="KW-1133">Transmembrane helix</keyword>
<dbReference type="Proteomes" id="UP000887567">
    <property type="component" value="Unplaced"/>
</dbReference>
<dbReference type="SUPFAM" id="SSF50800">
    <property type="entry name" value="PK beta-barrel domain-like"/>
    <property type="match status" value="1"/>
</dbReference>
<organism evidence="3 4">
    <name type="scientific">Exaiptasia diaphana</name>
    <name type="common">Tropical sea anemone</name>
    <name type="synonym">Aiptasia pulchella</name>
    <dbReference type="NCBI Taxonomy" id="2652724"/>
    <lineage>
        <taxon>Eukaryota</taxon>
        <taxon>Metazoa</taxon>
        <taxon>Cnidaria</taxon>
        <taxon>Anthozoa</taxon>
        <taxon>Hexacorallia</taxon>
        <taxon>Actiniaria</taxon>
        <taxon>Aiptasiidae</taxon>
        <taxon>Exaiptasia</taxon>
    </lineage>
</organism>
<protein>
    <recommendedName>
        <fullName evidence="2">MOSC domain-containing protein</fullName>
    </recommendedName>
</protein>
<dbReference type="OMA" id="ARQYPQM"/>
<dbReference type="SUPFAM" id="SSF141673">
    <property type="entry name" value="MOSC N-terminal domain-like"/>
    <property type="match status" value="1"/>
</dbReference>
<keyword evidence="1" id="KW-0812">Transmembrane</keyword>
<dbReference type="AlphaFoldDB" id="A0A913WW23"/>
<accession>A0A913WW23</accession>
<feature type="domain" description="MOSC" evidence="2">
    <location>
        <begin position="167"/>
        <end position="323"/>
    </location>
</feature>
<sequence length="324" mass="36958">MRVFWWANMSYSKYLAISVSAVAVSIAAFMYWRRKQRKEFYPSGQVTGLYIYPVKSCKGVPLSSALCLDEGLLHDRRWIILNEKDRLVTAREKPKLQLVTPTLQTTSSGELESLSLNAPNMDTLTIKMPLVNTTIKDISVYGLMAEVQYAGDEAAEWIAKYLNKPGYQLYHMTKPRYIANDEIWGDIVKPDDKHGFADFSPLMITTEEALSALNNELETAVSMRRFRPNIIVKGTKTFDEDNWKELKINDVRIRCYKNCARCVMTTIDPDLGEKTGKEPLETLKRTRMPENRDKRFGDSPFFGVEGIADKQGIIKVGDAVFARQ</sequence>
<evidence type="ECO:0000313" key="3">
    <source>
        <dbReference type="EnsemblMetazoa" id="XP_020894965.1"/>
    </source>
</evidence>
<dbReference type="PROSITE" id="PS51340">
    <property type="entry name" value="MOSC"/>
    <property type="match status" value="1"/>
</dbReference>
<dbReference type="InterPro" id="IPR005303">
    <property type="entry name" value="MOCOS_middle"/>
</dbReference>